<dbReference type="CDD" id="cd01948">
    <property type="entry name" value="EAL"/>
    <property type="match status" value="1"/>
</dbReference>
<name>A0ABT8Y987_9SPHN</name>
<keyword evidence="3" id="KW-1185">Reference proteome</keyword>
<accession>A0ABT8Y987</accession>
<organism evidence="2 3">
    <name type="scientific">Sphingomonas natans</name>
    <dbReference type="NCBI Taxonomy" id="3063330"/>
    <lineage>
        <taxon>Bacteria</taxon>
        <taxon>Pseudomonadati</taxon>
        <taxon>Pseudomonadota</taxon>
        <taxon>Alphaproteobacteria</taxon>
        <taxon>Sphingomonadales</taxon>
        <taxon>Sphingomonadaceae</taxon>
        <taxon>Sphingomonas</taxon>
    </lineage>
</organism>
<gene>
    <name evidence="2" type="ORF">Q4F19_10915</name>
</gene>
<evidence type="ECO:0000259" key="1">
    <source>
        <dbReference type="PROSITE" id="PS50883"/>
    </source>
</evidence>
<feature type="domain" description="EAL" evidence="1">
    <location>
        <begin position="149"/>
        <end position="399"/>
    </location>
</feature>
<dbReference type="PANTHER" id="PTHR33121:SF70">
    <property type="entry name" value="SIGNALING PROTEIN YKOW"/>
    <property type="match status" value="1"/>
</dbReference>
<dbReference type="SUPFAM" id="SSF55073">
    <property type="entry name" value="Nucleotide cyclase"/>
    <property type="match status" value="1"/>
</dbReference>
<dbReference type="Gene3D" id="3.20.20.450">
    <property type="entry name" value="EAL domain"/>
    <property type="match status" value="1"/>
</dbReference>
<sequence>MVSPATLPPNTERRVLALIEIVRFEVLKRTVGYASATNLLLTVAEKVSDLPGCISARGDRHYVEVMLACTPGADLRAELHAVAGAISGPIDIGGYEFSLCVRMGAAEAHPYEDMAALFGRAESALARANEQHKLIAIALPEDESAFASRLTFMCGLQKAIREDELELHYQPKIRARSGKTAALEALVRWNHPTEGMIPPDRFIGLAEETGDITKLTEWVIRRAIADQGRLLKLGHKLPIDVNISGVMIADPNFAWDTLMLFTAVQGDIGFEITETAMIADPARALENLRTIADAGIKLAIDDYGSGFSSLAYLQQLPVSELKIDKIFISRLASGQRDPLLVRSTIELAHALEMEVTAEGVDSPEALALLQVMGCDMLQGFHLSRPLPFDRLVTYLESESANASAPMTTSHQLLRGRLARAR</sequence>
<dbReference type="Proteomes" id="UP001169764">
    <property type="component" value="Unassembled WGS sequence"/>
</dbReference>
<reference evidence="2" key="1">
    <citation type="submission" date="2023-07" db="EMBL/GenBank/DDBJ databases">
        <authorList>
            <person name="Kim M."/>
        </authorList>
    </citation>
    <scope>NUCLEOTIDE SEQUENCE</scope>
    <source>
        <strain evidence="2">BIUV-7</strain>
    </source>
</reference>
<dbReference type="Pfam" id="PF00563">
    <property type="entry name" value="EAL"/>
    <property type="match status" value="1"/>
</dbReference>
<evidence type="ECO:0000313" key="3">
    <source>
        <dbReference type="Proteomes" id="UP001169764"/>
    </source>
</evidence>
<dbReference type="InterPro" id="IPR001633">
    <property type="entry name" value="EAL_dom"/>
</dbReference>
<protein>
    <submittedName>
        <fullName evidence="2">EAL domain-containing protein</fullName>
    </submittedName>
</protein>
<proteinExistence type="predicted"/>
<dbReference type="SMART" id="SM00052">
    <property type="entry name" value="EAL"/>
    <property type="match status" value="1"/>
</dbReference>
<dbReference type="SUPFAM" id="SSF141868">
    <property type="entry name" value="EAL domain-like"/>
    <property type="match status" value="1"/>
</dbReference>
<dbReference type="PROSITE" id="PS50883">
    <property type="entry name" value="EAL"/>
    <property type="match status" value="1"/>
</dbReference>
<dbReference type="InterPro" id="IPR043128">
    <property type="entry name" value="Rev_trsase/Diguanyl_cyclase"/>
</dbReference>
<dbReference type="PANTHER" id="PTHR33121">
    <property type="entry name" value="CYCLIC DI-GMP PHOSPHODIESTERASE PDEF"/>
    <property type="match status" value="1"/>
</dbReference>
<evidence type="ECO:0000313" key="2">
    <source>
        <dbReference type="EMBL" id="MDO6414892.1"/>
    </source>
</evidence>
<dbReference type="InterPro" id="IPR035919">
    <property type="entry name" value="EAL_sf"/>
</dbReference>
<dbReference type="Gene3D" id="3.30.70.270">
    <property type="match status" value="1"/>
</dbReference>
<dbReference type="InterPro" id="IPR050706">
    <property type="entry name" value="Cyclic-di-GMP_PDE-like"/>
</dbReference>
<dbReference type="RefSeq" id="WP_303542466.1">
    <property type="nucleotide sequence ID" value="NZ_JAUOTP010000004.1"/>
</dbReference>
<dbReference type="InterPro" id="IPR029787">
    <property type="entry name" value="Nucleotide_cyclase"/>
</dbReference>
<dbReference type="EMBL" id="JAUOTP010000004">
    <property type="protein sequence ID" value="MDO6414892.1"/>
    <property type="molecule type" value="Genomic_DNA"/>
</dbReference>
<comment type="caution">
    <text evidence="2">The sequence shown here is derived from an EMBL/GenBank/DDBJ whole genome shotgun (WGS) entry which is preliminary data.</text>
</comment>